<dbReference type="Gene3D" id="1.25.40.10">
    <property type="entry name" value="Tetratricopeptide repeat domain"/>
    <property type="match status" value="2"/>
</dbReference>
<protein>
    <submittedName>
        <fullName evidence="3">Tetratricopeptide repeat protein</fullName>
    </submittedName>
</protein>
<dbReference type="GO" id="GO:0097363">
    <property type="term" value="F:protein O-acetylglucosaminyltransferase activity"/>
    <property type="evidence" value="ECO:0007669"/>
    <property type="project" value="TreeGrafter"/>
</dbReference>
<reference evidence="3" key="1">
    <citation type="journal article" date="2020" name="mSystems">
        <title>Genome- and Community-Level Interaction Insights into Carbon Utilization and Element Cycling Functions of Hydrothermarchaeota in Hydrothermal Sediment.</title>
        <authorList>
            <person name="Zhou Z."/>
            <person name="Liu Y."/>
            <person name="Xu W."/>
            <person name="Pan J."/>
            <person name="Luo Z.H."/>
            <person name="Li M."/>
        </authorList>
    </citation>
    <scope>NUCLEOTIDE SEQUENCE [LARGE SCALE GENOMIC DNA]</scope>
    <source>
        <strain evidence="3">SpSt-855</strain>
    </source>
</reference>
<evidence type="ECO:0000256" key="1">
    <source>
        <dbReference type="PROSITE-ProRule" id="PRU00339"/>
    </source>
</evidence>
<name>A0A7V5CS75_9BACT</name>
<dbReference type="InterPro" id="IPR019734">
    <property type="entry name" value="TPR_rpt"/>
</dbReference>
<dbReference type="SUPFAM" id="SSF46955">
    <property type="entry name" value="Putative DNA-binding domain"/>
    <property type="match status" value="1"/>
</dbReference>
<feature type="repeat" description="TPR" evidence="1">
    <location>
        <begin position="237"/>
        <end position="270"/>
    </location>
</feature>
<feature type="domain" description="HTH merR-type" evidence="2">
    <location>
        <begin position="10"/>
        <end position="69"/>
    </location>
</feature>
<dbReference type="PROSITE" id="PS50005">
    <property type="entry name" value="TPR"/>
    <property type="match status" value="3"/>
</dbReference>
<accession>A0A7V5CS75</accession>
<feature type="repeat" description="TPR" evidence="1">
    <location>
        <begin position="169"/>
        <end position="202"/>
    </location>
</feature>
<evidence type="ECO:0000313" key="3">
    <source>
        <dbReference type="EMBL" id="HGY93481.1"/>
    </source>
</evidence>
<evidence type="ECO:0000259" key="2">
    <source>
        <dbReference type="Pfam" id="PF13411"/>
    </source>
</evidence>
<dbReference type="InterPro" id="IPR011990">
    <property type="entry name" value="TPR-like_helical_dom_sf"/>
</dbReference>
<dbReference type="GO" id="GO:0006355">
    <property type="term" value="P:regulation of DNA-templated transcription"/>
    <property type="evidence" value="ECO:0007669"/>
    <property type="project" value="InterPro"/>
</dbReference>
<dbReference type="Gene3D" id="1.10.1660.10">
    <property type="match status" value="1"/>
</dbReference>
<dbReference type="PANTHER" id="PTHR44366:SF1">
    <property type="entry name" value="UDP-N-ACETYLGLUCOSAMINE--PEPTIDE N-ACETYLGLUCOSAMINYLTRANSFERASE 110 KDA SUBUNIT"/>
    <property type="match status" value="1"/>
</dbReference>
<sequence length="300" mass="34313">MSEVIVNSYTRRDILRILRIHAQQLRAWERAGIFPHIETYSFEHLVQLRKLRDLRSTRLSASHIRASIQAMQQASGMSNPLLEAGTARDGARVVFRHSGTLMDPIGGQLLFDFEHGADVAREDGHRFRREPLPQTPAAFLEAVQCEEGGNIEEAIALYEAILAQTPTHAPSAINLGTIYYHRKDYARAERLYRSATEADQNYALAFFDLGNVLDELQRMGEAIEAYQAAIRLVPRYADAHYNLALAYERQGARRQALRHWTAYIKLDPHGPWHNHARLQIRKILDREKLKIVARRSSVTK</sequence>
<dbReference type="PANTHER" id="PTHR44366">
    <property type="entry name" value="UDP-N-ACETYLGLUCOSAMINE--PEPTIDE N-ACETYLGLUCOSAMINYLTRANSFERASE 110 KDA SUBUNIT"/>
    <property type="match status" value="1"/>
</dbReference>
<dbReference type="GO" id="GO:0006493">
    <property type="term" value="P:protein O-linked glycosylation"/>
    <property type="evidence" value="ECO:0007669"/>
    <property type="project" value="InterPro"/>
</dbReference>
<dbReference type="InterPro" id="IPR037919">
    <property type="entry name" value="OGT"/>
</dbReference>
<dbReference type="InterPro" id="IPR000551">
    <property type="entry name" value="MerR-type_HTH_dom"/>
</dbReference>
<dbReference type="InterPro" id="IPR009061">
    <property type="entry name" value="DNA-bd_dom_put_sf"/>
</dbReference>
<dbReference type="Pfam" id="PF13411">
    <property type="entry name" value="MerR_1"/>
    <property type="match status" value="1"/>
</dbReference>
<feature type="repeat" description="TPR" evidence="1">
    <location>
        <begin position="203"/>
        <end position="236"/>
    </location>
</feature>
<dbReference type="EMBL" id="DTKL01000015">
    <property type="protein sequence ID" value="HGY93481.1"/>
    <property type="molecule type" value="Genomic_DNA"/>
</dbReference>
<dbReference type="SUPFAM" id="SSF48452">
    <property type="entry name" value="TPR-like"/>
    <property type="match status" value="1"/>
</dbReference>
<keyword evidence="1" id="KW-0802">TPR repeat</keyword>
<organism evidence="3">
    <name type="scientific">Acidobacterium capsulatum</name>
    <dbReference type="NCBI Taxonomy" id="33075"/>
    <lineage>
        <taxon>Bacteria</taxon>
        <taxon>Pseudomonadati</taxon>
        <taxon>Acidobacteriota</taxon>
        <taxon>Terriglobia</taxon>
        <taxon>Terriglobales</taxon>
        <taxon>Acidobacteriaceae</taxon>
        <taxon>Acidobacterium</taxon>
    </lineage>
</organism>
<proteinExistence type="predicted"/>
<dbReference type="Pfam" id="PF13414">
    <property type="entry name" value="TPR_11"/>
    <property type="match status" value="1"/>
</dbReference>
<dbReference type="SMART" id="SM00028">
    <property type="entry name" value="TPR"/>
    <property type="match status" value="4"/>
</dbReference>
<dbReference type="AlphaFoldDB" id="A0A7V5CS75"/>
<dbReference type="Pfam" id="PF14559">
    <property type="entry name" value="TPR_19"/>
    <property type="match status" value="1"/>
</dbReference>
<dbReference type="GO" id="GO:0003677">
    <property type="term" value="F:DNA binding"/>
    <property type="evidence" value="ECO:0007669"/>
    <property type="project" value="InterPro"/>
</dbReference>
<comment type="caution">
    <text evidence="3">The sequence shown here is derived from an EMBL/GenBank/DDBJ whole genome shotgun (WGS) entry which is preliminary data.</text>
</comment>
<gene>
    <name evidence="3" type="ORF">ENW50_02155</name>
</gene>